<comment type="subcellular location">
    <subcellularLocation>
        <location evidence="1">Secreted</location>
    </subcellularLocation>
</comment>
<dbReference type="SUPFAM" id="SSF81901">
    <property type="entry name" value="HCP-like"/>
    <property type="match status" value="1"/>
</dbReference>
<keyword evidence="1" id="KW-0964">Secreted</keyword>
<dbReference type="Proteomes" id="UP000256379">
    <property type="component" value="Unassembled WGS sequence"/>
</dbReference>
<keyword evidence="2" id="KW-1133">Transmembrane helix</keyword>
<proteinExistence type="inferred from homology"/>
<evidence type="ECO:0000313" key="3">
    <source>
        <dbReference type="EMBL" id="RDU66015.1"/>
    </source>
</evidence>
<dbReference type="OrthoDB" id="9772133at2"/>
<dbReference type="EC" id="3.5.2.6" evidence="1"/>
<comment type="catalytic activity">
    <reaction evidence="1">
        <text>a beta-lactam + H2O = a substituted beta-amino acid</text>
        <dbReference type="Rhea" id="RHEA:20401"/>
        <dbReference type="ChEBI" id="CHEBI:15377"/>
        <dbReference type="ChEBI" id="CHEBI:35627"/>
        <dbReference type="ChEBI" id="CHEBI:140347"/>
        <dbReference type="EC" id="3.5.2.6"/>
    </reaction>
</comment>
<keyword evidence="2" id="KW-0812">Transmembrane</keyword>
<keyword evidence="2" id="KW-0472">Membrane</keyword>
<dbReference type="GO" id="GO:0005576">
    <property type="term" value="C:extracellular region"/>
    <property type="evidence" value="ECO:0007669"/>
    <property type="project" value="UniProtKB-SubCell"/>
</dbReference>
<dbReference type="PANTHER" id="PTHR13891:SF1">
    <property type="entry name" value="CYTOCHROME C OXIDASE ASSEMBLY FACTOR 7"/>
    <property type="match status" value="1"/>
</dbReference>
<feature type="transmembrane region" description="Helical" evidence="2">
    <location>
        <begin position="21"/>
        <end position="37"/>
    </location>
</feature>
<evidence type="ECO:0000256" key="2">
    <source>
        <dbReference type="SAM" id="Phobius"/>
    </source>
</evidence>
<keyword evidence="4" id="KW-1185">Reference proteome</keyword>
<comment type="function">
    <text evidence="1">Hydrolyzes 6-aminopenicillinic acid and 7-aminocephalosporanic acid (ACA) derivatives.</text>
</comment>
<comment type="similarity">
    <text evidence="1">Belongs to the hcp beta-lactamase family.</text>
</comment>
<protein>
    <recommendedName>
        <fullName evidence="1">Beta-lactamase</fullName>
        <ecNumber evidence="1">3.5.2.6</ecNumber>
    </recommendedName>
</protein>
<dbReference type="EMBL" id="NXLQ01000008">
    <property type="protein sequence ID" value="RDU66015.1"/>
    <property type="molecule type" value="Genomic_DNA"/>
</dbReference>
<sequence>MIVSKKEDLIYMKRISNNVHNVFLYGLCGFFLLFFLACTSNSNPKHSQETDNDISGIIQLHKNMNEKHGKTDGYYANLAVADGDYDKSYQLHYQECKLGSVIGCLNAYYIGEERSLRAYDSDSFAIEFDNSIHKSIHACKKNESLGCVNLFFAFDVLNDDDEFVKNIATEALDGHNNDMIVDKALNMTKKECEQDDATSCFFHARMLRIMDSYADVEYYIDKGLDLSYVLAPFVRLPMQSPQTIDYFKRSCALNEALSCRYVAYWFDKYEDDTLKGKQFYKKACNLGLNSACEEATKPVRVQTDELGSPVINRR</sequence>
<evidence type="ECO:0000256" key="1">
    <source>
        <dbReference type="RuleBase" id="RU366075"/>
    </source>
</evidence>
<gene>
    <name evidence="3" type="ORF">CQA53_05215</name>
</gene>
<dbReference type="AlphaFoldDB" id="A0A3D8IM33"/>
<dbReference type="GO" id="GO:0008800">
    <property type="term" value="F:beta-lactamase activity"/>
    <property type="evidence" value="ECO:0007669"/>
    <property type="project" value="UniProtKB-UniRule"/>
</dbReference>
<dbReference type="InterPro" id="IPR040239">
    <property type="entry name" value="HcpB-like"/>
</dbReference>
<reference evidence="3 4" key="1">
    <citation type="submission" date="2018-04" db="EMBL/GenBank/DDBJ databases">
        <title>Novel Campyloabacter and Helicobacter Species and Strains.</title>
        <authorList>
            <person name="Mannion A.J."/>
            <person name="Shen Z."/>
            <person name="Fox J.G."/>
        </authorList>
    </citation>
    <scope>NUCLEOTIDE SEQUENCE [LARGE SCALE GENOMIC DNA]</scope>
    <source>
        <strain evidence="3 4">MIT 17-337</strain>
    </source>
</reference>
<name>A0A3D8IM33_9HELI</name>
<dbReference type="Gene3D" id="1.25.40.10">
    <property type="entry name" value="Tetratricopeptide repeat domain"/>
    <property type="match status" value="1"/>
</dbReference>
<dbReference type="PANTHER" id="PTHR13891">
    <property type="entry name" value="CYTOCHROME C OXIDASE ASSEMBLY FACTOR 7"/>
    <property type="match status" value="1"/>
</dbReference>
<dbReference type="InterPro" id="IPR011990">
    <property type="entry name" value="TPR-like_helical_dom_sf"/>
</dbReference>
<organism evidence="3 4">
    <name type="scientific">Helicobacter didelphidarum</name>
    <dbReference type="NCBI Taxonomy" id="2040648"/>
    <lineage>
        <taxon>Bacteria</taxon>
        <taxon>Pseudomonadati</taxon>
        <taxon>Campylobacterota</taxon>
        <taxon>Epsilonproteobacteria</taxon>
        <taxon>Campylobacterales</taxon>
        <taxon>Helicobacteraceae</taxon>
        <taxon>Helicobacter</taxon>
    </lineage>
</organism>
<accession>A0A3D8IM33</accession>
<comment type="caution">
    <text evidence="3">The sequence shown here is derived from an EMBL/GenBank/DDBJ whole genome shotgun (WGS) entry which is preliminary data.</text>
</comment>
<keyword evidence="1" id="KW-0378">Hydrolase</keyword>
<evidence type="ECO:0000313" key="4">
    <source>
        <dbReference type="Proteomes" id="UP000256379"/>
    </source>
</evidence>